<organism evidence="6 7">
    <name type="scientific">Sunxiuqinia dokdonensis</name>
    <dbReference type="NCBI Taxonomy" id="1409788"/>
    <lineage>
        <taxon>Bacteria</taxon>
        <taxon>Pseudomonadati</taxon>
        <taxon>Bacteroidota</taxon>
        <taxon>Bacteroidia</taxon>
        <taxon>Marinilabiliales</taxon>
        <taxon>Prolixibacteraceae</taxon>
        <taxon>Sunxiuqinia</taxon>
    </lineage>
</organism>
<dbReference type="InterPro" id="IPR029044">
    <property type="entry name" value="Nucleotide-diphossugar_trans"/>
</dbReference>
<dbReference type="PANTHER" id="PTHR43630:SF1">
    <property type="entry name" value="POLY-BETA-1,6-N-ACETYL-D-GLUCOSAMINE SYNTHASE"/>
    <property type="match status" value="1"/>
</dbReference>
<dbReference type="AlphaFoldDB" id="A0A0L8V7F6"/>
<feature type="transmembrane region" description="Helical" evidence="4">
    <location>
        <begin position="313"/>
        <end position="331"/>
    </location>
</feature>
<dbReference type="EMBL" id="LGIA01000166">
    <property type="protein sequence ID" value="KOH44273.1"/>
    <property type="molecule type" value="Genomic_DNA"/>
</dbReference>
<evidence type="ECO:0000313" key="7">
    <source>
        <dbReference type="Proteomes" id="UP000036958"/>
    </source>
</evidence>
<proteinExistence type="inferred from homology"/>
<evidence type="ECO:0000256" key="3">
    <source>
        <dbReference type="ARBA" id="ARBA00022679"/>
    </source>
</evidence>
<dbReference type="RefSeq" id="WP_053184497.1">
    <property type="nucleotide sequence ID" value="NZ_LGIA01000166.1"/>
</dbReference>
<evidence type="ECO:0000313" key="6">
    <source>
        <dbReference type="EMBL" id="KOH44273.1"/>
    </source>
</evidence>
<evidence type="ECO:0000259" key="5">
    <source>
        <dbReference type="Pfam" id="PF00535"/>
    </source>
</evidence>
<dbReference type="OrthoDB" id="9800276at2"/>
<keyword evidence="4" id="KW-0812">Transmembrane</keyword>
<evidence type="ECO:0000256" key="2">
    <source>
        <dbReference type="ARBA" id="ARBA00022676"/>
    </source>
</evidence>
<comment type="similarity">
    <text evidence="1">Belongs to the glycosyltransferase 2 family.</text>
</comment>
<keyword evidence="3" id="KW-0808">Transferase</keyword>
<dbReference type="Gene3D" id="3.90.550.10">
    <property type="entry name" value="Spore Coat Polysaccharide Biosynthesis Protein SpsA, Chain A"/>
    <property type="match status" value="1"/>
</dbReference>
<evidence type="ECO:0000256" key="1">
    <source>
        <dbReference type="ARBA" id="ARBA00006739"/>
    </source>
</evidence>
<dbReference type="Pfam" id="PF00535">
    <property type="entry name" value="Glycos_transf_2"/>
    <property type="match status" value="1"/>
</dbReference>
<sequence length="375" mass="43683">MDFDFFERTTTEWIAPAIFFGAVVVELFFLLFFFLRLLFLKKSSESDTSEPISICLSVRNEEDRIESILKNLLALDYPRYEVVVVDNFSEDHTLLKVAQLARNNSNLKYTSISQETNFSEKIAINLALKAASYDQIVFLSPNSQSVDRSFLKKLNTQADQSNLLMGYVNYAPEKGWRNKLCRLERLAAFVHSATYSLAGLPVFYEDRNVLFHKAIYFDQSGFRRKMNDHFANLELIFNDRFRKKIRVSIDPETFVREEARLHGGDFSELLKKKVRLAQQLAIVKRLIYSLGDWSKYLVLASLAWMLITEPNHWPFVVAPALLVVMMQFFILKSVVAHLKENKIFLSSFVYVYLRPALHLVQAVKNYIHDKKNKWN</sequence>
<dbReference type="GO" id="GO:0016757">
    <property type="term" value="F:glycosyltransferase activity"/>
    <property type="evidence" value="ECO:0007669"/>
    <property type="project" value="UniProtKB-KW"/>
</dbReference>
<dbReference type="STRING" id="1409788.NC99_28910"/>
<feature type="transmembrane region" description="Helical" evidence="4">
    <location>
        <begin position="13"/>
        <end position="35"/>
    </location>
</feature>
<protein>
    <recommendedName>
        <fullName evidence="5">Glycosyltransferase 2-like domain-containing protein</fullName>
    </recommendedName>
</protein>
<accession>A0A0L8V7F6</accession>
<reference evidence="7" key="1">
    <citation type="submission" date="2015-07" db="EMBL/GenBank/DDBJ databases">
        <title>Genome sequencing of Sunxiuqinia dokdonensis strain SK.</title>
        <authorList>
            <person name="Ahn S."/>
            <person name="Kim B.-C."/>
        </authorList>
    </citation>
    <scope>NUCLEOTIDE SEQUENCE [LARGE SCALE GENOMIC DNA]</scope>
    <source>
        <strain evidence="7">SK</strain>
    </source>
</reference>
<dbReference type="PANTHER" id="PTHR43630">
    <property type="entry name" value="POLY-BETA-1,6-N-ACETYL-D-GLUCOSAMINE SYNTHASE"/>
    <property type="match status" value="1"/>
</dbReference>
<keyword evidence="7" id="KW-1185">Reference proteome</keyword>
<keyword evidence="4" id="KW-1133">Transmembrane helix</keyword>
<name>A0A0L8V7F6_9BACT</name>
<feature type="transmembrane region" description="Helical" evidence="4">
    <location>
        <begin position="286"/>
        <end position="307"/>
    </location>
</feature>
<evidence type="ECO:0000256" key="4">
    <source>
        <dbReference type="SAM" id="Phobius"/>
    </source>
</evidence>
<dbReference type="Proteomes" id="UP000036958">
    <property type="component" value="Unassembled WGS sequence"/>
</dbReference>
<keyword evidence="4" id="KW-0472">Membrane</keyword>
<keyword evidence="2" id="KW-0328">Glycosyltransferase</keyword>
<comment type="caution">
    <text evidence="6">The sequence shown here is derived from an EMBL/GenBank/DDBJ whole genome shotgun (WGS) entry which is preliminary data.</text>
</comment>
<dbReference type="SUPFAM" id="SSF53448">
    <property type="entry name" value="Nucleotide-diphospho-sugar transferases"/>
    <property type="match status" value="1"/>
</dbReference>
<dbReference type="InterPro" id="IPR001173">
    <property type="entry name" value="Glyco_trans_2-like"/>
</dbReference>
<feature type="domain" description="Glycosyltransferase 2-like" evidence="5">
    <location>
        <begin position="53"/>
        <end position="140"/>
    </location>
</feature>
<gene>
    <name evidence="6" type="ORF">NC99_28910</name>
</gene>